<keyword evidence="3" id="KW-1185">Reference proteome</keyword>
<evidence type="ECO:0000313" key="2">
    <source>
        <dbReference type="EMBL" id="KAK2020639.1"/>
    </source>
</evidence>
<evidence type="ECO:0000313" key="3">
    <source>
        <dbReference type="Proteomes" id="UP001232148"/>
    </source>
</evidence>
<comment type="caution">
    <text evidence="2">The sequence shown here is derived from an EMBL/GenBank/DDBJ whole genome shotgun (WGS) entry which is preliminary data.</text>
</comment>
<feature type="compositionally biased region" description="Basic and acidic residues" evidence="1">
    <location>
        <begin position="151"/>
        <end position="167"/>
    </location>
</feature>
<protein>
    <submittedName>
        <fullName evidence="2">Uncharacterized protein</fullName>
    </submittedName>
</protein>
<evidence type="ECO:0000256" key="1">
    <source>
        <dbReference type="SAM" id="MobiDB-lite"/>
    </source>
</evidence>
<dbReference type="AlphaFoldDB" id="A0AAD9LTI2"/>
<feature type="compositionally biased region" description="Polar residues" evidence="1">
    <location>
        <begin position="200"/>
        <end position="220"/>
    </location>
</feature>
<gene>
    <name evidence="2" type="ORF">LX32DRAFT_304261</name>
</gene>
<dbReference type="EMBL" id="MU843199">
    <property type="protein sequence ID" value="KAK2020639.1"/>
    <property type="molecule type" value="Genomic_DNA"/>
</dbReference>
<name>A0AAD9LTI2_9PEZI</name>
<sequence length="220" mass="24671">MYEVLRTMTSLYFSHAYILYFFSARRTPSSPSPGPPSPTLQFLDESPPPLPHRKTPDGATFVSSKSRTIGMSSASERRWGGVCVCAYLLLRSGAAAVVVRKKGPDHTHRSRPPPHQNFVCQQSPVLSCKNDAGGTQPCPFPNQDTADAFEQTERERETRQSYSEIDRGSTGTRHRGRGRARQDHSKAYYTRRHLRRSPYAETQTAGIWTGRTQPESSRGE</sequence>
<dbReference type="Proteomes" id="UP001232148">
    <property type="component" value="Unassembled WGS sequence"/>
</dbReference>
<reference evidence="2" key="1">
    <citation type="submission" date="2021-06" db="EMBL/GenBank/DDBJ databases">
        <title>Comparative genomics, transcriptomics and evolutionary studies reveal genomic signatures of adaptation to plant cell wall in hemibiotrophic fungi.</title>
        <authorList>
            <consortium name="DOE Joint Genome Institute"/>
            <person name="Baroncelli R."/>
            <person name="Diaz J.F."/>
            <person name="Benocci T."/>
            <person name="Peng M."/>
            <person name="Battaglia E."/>
            <person name="Haridas S."/>
            <person name="Andreopoulos W."/>
            <person name="Labutti K."/>
            <person name="Pangilinan J."/>
            <person name="Floch G.L."/>
            <person name="Makela M.R."/>
            <person name="Henrissat B."/>
            <person name="Grigoriev I.V."/>
            <person name="Crouch J.A."/>
            <person name="De Vries R.P."/>
            <person name="Sukno S.A."/>
            <person name="Thon M.R."/>
        </authorList>
    </citation>
    <scope>NUCLEOTIDE SEQUENCE</scope>
    <source>
        <strain evidence="2">MAFF235873</strain>
    </source>
</reference>
<feature type="region of interest" description="Disordered" evidence="1">
    <location>
        <begin position="131"/>
        <end position="220"/>
    </location>
</feature>
<proteinExistence type="predicted"/>
<organism evidence="2 3">
    <name type="scientific">Colletotrichum zoysiae</name>
    <dbReference type="NCBI Taxonomy" id="1216348"/>
    <lineage>
        <taxon>Eukaryota</taxon>
        <taxon>Fungi</taxon>
        <taxon>Dikarya</taxon>
        <taxon>Ascomycota</taxon>
        <taxon>Pezizomycotina</taxon>
        <taxon>Sordariomycetes</taxon>
        <taxon>Hypocreomycetidae</taxon>
        <taxon>Glomerellales</taxon>
        <taxon>Glomerellaceae</taxon>
        <taxon>Colletotrichum</taxon>
        <taxon>Colletotrichum graminicola species complex</taxon>
    </lineage>
</organism>
<accession>A0AAD9LTI2</accession>
<feature type="region of interest" description="Disordered" evidence="1">
    <location>
        <begin position="30"/>
        <end position="67"/>
    </location>
</feature>